<dbReference type="EMBL" id="SRPY01000242">
    <property type="protein sequence ID" value="KAG5926710.1"/>
    <property type="molecule type" value="Genomic_DNA"/>
</dbReference>
<evidence type="ECO:0000313" key="2">
    <source>
        <dbReference type="EMBL" id="KAG5926710.1"/>
    </source>
</evidence>
<evidence type="ECO:0000256" key="1">
    <source>
        <dbReference type="SAM" id="MobiDB-lite"/>
    </source>
</evidence>
<protein>
    <submittedName>
        <fullName evidence="2">Uncharacterized protein</fullName>
    </submittedName>
</protein>
<dbReference type="Proteomes" id="UP000811619">
    <property type="component" value="Unassembled WGS sequence"/>
</dbReference>
<reference evidence="2" key="1">
    <citation type="journal article" date="2020" name="bioRxiv">
        <title>Whole genome comparisons of ergot fungi reveals the divergence and evolution of species within the genus Claviceps are the result of varying mechanisms driving genome evolution and host range expansion.</title>
        <authorList>
            <person name="Wyka S.A."/>
            <person name="Mondo S.J."/>
            <person name="Liu M."/>
            <person name="Dettman J."/>
            <person name="Nalam V."/>
            <person name="Broders K.D."/>
        </authorList>
    </citation>
    <scope>NUCLEOTIDE SEQUENCE</scope>
    <source>
        <strain evidence="2">CCC 489</strain>
    </source>
</reference>
<dbReference type="InterPro" id="IPR053008">
    <property type="entry name" value="Phomopsin_biosynth_assoc"/>
</dbReference>
<sequence length="233" mass="26263">MAPKYKLLPKDEEEQSPQEDGRHEDSSLRGKCPKIDHQPTHPPKGWKPSLSTCKDVMLIVFAALGVVSLLRSPVPAPDMAACATPTPVANPPASCSCGNSTAQARALGCKYDSLAAAWLPPHCRDDDLTAEFERSGPGRDGRWTYWRDPAHTHEIGLDELAEMGDNRTFRFYMTRRWHVVHCMFYWRKEHRARFNGKRVEPRSDNEGHINHCSKVILGRNYSTVAGVELNTDR</sequence>
<proteinExistence type="predicted"/>
<evidence type="ECO:0000313" key="3">
    <source>
        <dbReference type="Proteomes" id="UP000811619"/>
    </source>
</evidence>
<dbReference type="PANTHER" id="PTHR35896:SF3">
    <property type="entry name" value="MAJOR FACILITATOR SUPERFAMILY TRANSPORTER"/>
    <property type="match status" value="1"/>
</dbReference>
<dbReference type="OrthoDB" id="3501153at2759"/>
<comment type="caution">
    <text evidence="2">The sequence shown here is derived from an EMBL/GenBank/DDBJ whole genome shotgun (WGS) entry which is preliminary data.</text>
</comment>
<organism evidence="2 3">
    <name type="scientific">Claviceps africana</name>
    <dbReference type="NCBI Taxonomy" id="83212"/>
    <lineage>
        <taxon>Eukaryota</taxon>
        <taxon>Fungi</taxon>
        <taxon>Dikarya</taxon>
        <taxon>Ascomycota</taxon>
        <taxon>Pezizomycotina</taxon>
        <taxon>Sordariomycetes</taxon>
        <taxon>Hypocreomycetidae</taxon>
        <taxon>Hypocreales</taxon>
        <taxon>Clavicipitaceae</taxon>
        <taxon>Claviceps</taxon>
    </lineage>
</organism>
<name>A0A8K0JDF7_9HYPO</name>
<keyword evidence="3" id="KW-1185">Reference proteome</keyword>
<dbReference type="AlphaFoldDB" id="A0A8K0JDF7"/>
<feature type="region of interest" description="Disordered" evidence="1">
    <location>
        <begin position="1"/>
        <end position="47"/>
    </location>
</feature>
<gene>
    <name evidence="2" type="ORF">E4U42_003011</name>
</gene>
<dbReference type="PANTHER" id="PTHR35896">
    <property type="entry name" value="IG-LIKE DOMAIN-CONTAINING PROTEIN"/>
    <property type="match status" value="1"/>
</dbReference>
<feature type="compositionally biased region" description="Basic and acidic residues" evidence="1">
    <location>
        <begin position="19"/>
        <end position="39"/>
    </location>
</feature>
<accession>A0A8K0JDF7</accession>